<dbReference type="GO" id="GO:0043130">
    <property type="term" value="F:ubiquitin binding"/>
    <property type="evidence" value="ECO:0007669"/>
    <property type="project" value="TreeGrafter"/>
</dbReference>
<feature type="repeat" description="WD" evidence="4">
    <location>
        <begin position="841"/>
        <end position="880"/>
    </location>
</feature>
<name>A0A9N9RSE2_9DIPT</name>
<evidence type="ECO:0000256" key="3">
    <source>
        <dbReference type="ARBA" id="ARBA00022786"/>
    </source>
</evidence>
<proteinExistence type="predicted"/>
<dbReference type="OrthoDB" id="190105at2759"/>
<dbReference type="Pfam" id="PF00400">
    <property type="entry name" value="WD40"/>
    <property type="match status" value="7"/>
</dbReference>
<dbReference type="InterPro" id="IPR020472">
    <property type="entry name" value="WD40_PAC1"/>
</dbReference>
<dbReference type="InterPro" id="IPR015943">
    <property type="entry name" value="WD40/YVTN_repeat-like_dom_sf"/>
</dbReference>
<sequence length="1016" mass="112552">MADDDECAINKITSNDTFYQHENEDDEIQFDDENTGTEITITQETIDSEIQIETPMESHAVSMTTVSNVESSNVKPKRLSDEFSSLDEEVDDIEEDEENVKLSVAKCLDVACCSKSSSILENDNDETEEESSSNPPFLCDKAETSSCISLCFSNSSNNLFVQSIVDDAIERSDFENEQKLTGGIIIRASSLVKDNDRLNFDLLNTRRSANKSDEIDPTPSVSQEINKSNEEAETSETNVRNELTSTPTSSRCNANDIRNKSTIRSSSAKQKLSDKYLSILKNVTVTGSSMTDYDNGESSKSICIDKVVEQSEHSSKRSSGGSASIIVDKSVKINLFDDEPSTSSGSTSRRPNHHNSLKDDEEAIECLKLNDDYMDNTNHDLSDDLDPEDTWADCEDGGSDCEEICTCQNDSDEEYGASSSSSEDELPSRDVDLSSYTQLDPISDLQDTGCDGTPKIQRKRKLTEQSMLHVASESPIASGGNRKRLALETISSPHTNIMSPISSQNLATPKSSSSILAEKRTPRLIPTKENPPPELMDWLLTFQRWSNAERLVAVDKLIEQCEPTQVRFMMKVIEPQFQRDFISLLPKELALHVLAYLDPKDLLRAAQTCRSWRFLADDNLLWKEKCKHAGIISDACPDRPKRGRTGNMPKIASPWKAAYMRHHTIEMNWRTNPIRTPKILNGHDDHVITCLQFSGNRIVSGSDDNTLKVWSAVTGKCLRTLVGHTGGVWSSQMSGNLIISGSTDRTLKVWDSETGTCKHTLYGHTSTVRCMHLHGNKVVSGSRDATLRVWDINDGTCLHILVGHLAAVRCVQYDGKLVVSGAYDYQVKVWNPERQECLHTLQGHTNRVYSLQFDGVHVVSGSLDTSIRVWDAETGVLRHTLMGHQSLTSGMELKNNILVSGNADSTVKVWDIITGQCLATLAGRNKHHSAVTCLQFNNRFVITSSDDGTVKLWDVKTGEFIRNLVALDSGGSGGVVWRIRANDTKLICAVGSRNGTEETKLMVLDFDVEGACTKCS</sequence>
<keyword evidence="8" id="KW-1185">Reference proteome</keyword>
<feature type="repeat" description="WD" evidence="4">
    <location>
        <begin position="721"/>
        <end position="760"/>
    </location>
</feature>
<feature type="repeat" description="WD" evidence="4">
    <location>
        <begin position="924"/>
        <end position="963"/>
    </location>
</feature>
<feature type="region of interest" description="Disordered" evidence="5">
    <location>
        <begin position="438"/>
        <end position="468"/>
    </location>
</feature>
<reference evidence="7" key="1">
    <citation type="submission" date="2022-01" db="EMBL/GenBank/DDBJ databases">
        <authorList>
            <person name="King R."/>
        </authorList>
    </citation>
    <scope>NUCLEOTIDE SEQUENCE</scope>
</reference>
<dbReference type="InterPro" id="IPR001810">
    <property type="entry name" value="F-box_dom"/>
</dbReference>
<reference evidence="7" key="2">
    <citation type="submission" date="2022-10" db="EMBL/GenBank/DDBJ databases">
        <authorList>
            <consortium name="ENA_rothamsted_submissions"/>
            <consortium name="culmorum"/>
            <person name="King R."/>
        </authorList>
    </citation>
    <scope>NUCLEOTIDE SEQUENCE</scope>
</reference>
<gene>
    <name evidence="7" type="ORF">CHIRRI_LOCUS6983</name>
</gene>
<dbReference type="Proteomes" id="UP001153620">
    <property type="component" value="Chromosome 2"/>
</dbReference>
<keyword evidence="2" id="KW-0677">Repeat</keyword>
<dbReference type="SMART" id="SM00256">
    <property type="entry name" value="FBOX"/>
    <property type="match status" value="1"/>
</dbReference>
<dbReference type="FunFam" id="2.130.10.10:FF:000032">
    <property type="entry name" value="F-box/WD repeat-containing protein 7 isoform X1"/>
    <property type="match status" value="1"/>
</dbReference>
<evidence type="ECO:0000256" key="4">
    <source>
        <dbReference type="PROSITE-ProRule" id="PRU00221"/>
    </source>
</evidence>
<dbReference type="PANTHER" id="PTHR19849">
    <property type="entry name" value="PHOSPHOLIPASE A-2-ACTIVATING PROTEIN"/>
    <property type="match status" value="1"/>
</dbReference>
<feature type="repeat" description="WD" evidence="4">
    <location>
        <begin position="881"/>
        <end position="920"/>
    </location>
</feature>
<organism evidence="7 8">
    <name type="scientific">Chironomus riparius</name>
    <dbReference type="NCBI Taxonomy" id="315576"/>
    <lineage>
        <taxon>Eukaryota</taxon>
        <taxon>Metazoa</taxon>
        <taxon>Ecdysozoa</taxon>
        <taxon>Arthropoda</taxon>
        <taxon>Hexapoda</taxon>
        <taxon>Insecta</taxon>
        <taxon>Pterygota</taxon>
        <taxon>Neoptera</taxon>
        <taxon>Endopterygota</taxon>
        <taxon>Diptera</taxon>
        <taxon>Nematocera</taxon>
        <taxon>Chironomoidea</taxon>
        <taxon>Chironomidae</taxon>
        <taxon>Chironominae</taxon>
        <taxon>Chironomus</taxon>
    </lineage>
</organism>
<dbReference type="InterPro" id="IPR019775">
    <property type="entry name" value="WD40_repeat_CS"/>
</dbReference>
<feature type="repeat" description="WD" evidence="4">
    <location>
        <begin position="801"/>
        <end position="840"/>
    </location>
</feature>
<evidence type="ECO:0000313" key="7">
    <source>
        <dbReference type="EMBL" id="CAG9804089.1"/>
    </source>
</evidence>
<dbReference type="InterPro" id="IPR036322">
    <property type="entry name" value="WD40_repeat_dom_sf"/>
</dbReference>
<dbReference type="PROSITE" id="PS00678">
    <property type="entry name" value="WD_REPEATS_1"/>
    <property type="match status" value="5"/>
</dbReference>
<accession>A0A9N9RSE2</accession>
<dbReference type="InterPro" id="IPR001680">
    <property type="entry name" value="WD40_rpt"/>
</dbReference>
<dbReference type="SUPFAM" id="SSF81383">
    <property type="entry name" value="F-box domain"/>
    <property type="match status" value="1"/>
</dbReference>
<dbReference type="GO" id="GO:0043161">
    <property type="term" value="P:proteasome-mediated ubiquitin-dependent protein catabolic process"/>
    <property type="evidence" value="ECO:0007669"/>
    <property type="project" value="TreeGrafter"/>
</dbReference>
<dbReference type="GO" id="GO:0050793">
    <property type="term" value="P:regulation of developmental process"/>
    <property type="evidence" value="ECO:0007669"/>
    <property type="project" value="UniProtKB-ARBA"/>
</dbReference>
<keyword evidence="1 4" id="KW-0853">WD repeat</keyword>
<dbReference type="PROSITE" id="PS50294">
    <property type="entry name" value="WD_REPEATS_REGION"/>
    <property type="match status" value="6"/>
</dbReference>
<evidence type="ECO:0000313" key="8">
    <source>
        <dbReference type="Proteomes" id="UP001153620"/>
    </source>
</evidence>
<evidence type="ECO:0000259" key="6">
    <source>
        <dbReference type="PROSITE" id="PS50181"/>
    </source>
</evidence>
<dbReference type="PROSITE" id="PS50181">
    <property type="entry name" value="FBOX"/>
    <property type="match status" value="1"/>
</dbReference>
<dbReference type="GO" id="GO:0010992">
    <property type="term" value="P:ubiquitin recycling"/>
    <property type="evidence" value="ECO:0007669"/>
    <property type="project" value="TreeGrafter"/>
</dbReference>
<feature type="repeat" description="WD" evidence="4">
    <location>
        <begin position="680"/>
        <end position="720"/>
    </location>
</feature>
<dbReference type="CDD" id="cd00200">
    <property type="entry name" value="WD40"/>
    <property type="match status" value="1"/>
</dbReference>
<evidence type="ECO:0000256" key="5">
    <source>
        <dbReference type="SAM" id="MobiDB-lite"/>
    </source>
</evidence>
<dbReference type="SUPFAM" id="SSF50978">
    <property type="entry name" value="WD40 repeat-like"/>
    <property type="match status" value="1"/>
</dbReference>
<feature type="repeat" description="WD" evidence="4">
    <location>
        <begin position="761"/>
        <end position="800"/>
    </location>
</feature>
<feature type="region of interest" description="Disordered" evidence="5">
    <location>
        <begin position="210"/>
        <end position="268"/>
    </location>
</feature>
<dbReference type="AlphaFoldDB" id="A0A9N9RSE2"/>
<dbReference type="Gene3D" id="1.20.1280.50">
    <property type="match status" value="1"/>
</dbReference>
<dbReference type="InterPro" id="IPR036047">
    <property type="entry name" value="F-box-like_dom_sf"/>
</dbReference>
<protein>
    <recommendedName>
        <fullName evidence="6">F-box domain-containing protein</fullName>
    </recommendedName>
</protein>
<dbReference type="PRINTS" id="PR00320">
    <property type="entry name" value="GPROTEINBRPT"/>
</dbReference>
<dbReference type="PROSITE" id="PS50082">
    <property type="entry name" value="WD_REPEATS_2"/>
    <property type="match status" value="7"/>
</dbReference>
<dbReference type="Pfam" id="PF12937">
    <property type="entry name" value="F-box-like"/>
    <property type="match status" value="1"/>
</dbReference>
<dbReference type="CDD" id="cd22133">
    <property type="entry name" value="F-box_FBXW7"/>
    <property type="match status" value="1"/>
</dbReference>
<dbReference type="SMART" id="SM00320">
    <property type="entry name" value="WD40"/>
    <property type="match status" value="8"/>
</dbReference>
<feature type="domain" description="F-box" evidence="6">
    <location>
        <begin position="579"/>
        <end position="625"/>
    </location>
</feature>
<dbReference type="GO" id="GO:0005634">
    <property type="term" value="C:nucleus"/>
    <property type="evidence" value="ECO:0007669"/>
    <property type="project" value="TreeGrafter"/>
</dbReference>
<dbReference type="EMBL" id="OU895878">
    <property type="protein sequence ID" value="CAG9804089.1"/>
    <property type="molecule type" value="Genomic_DNA"/>
</dbReference>
<dbReference type="PANTHER" id="PTHR19849:SF1">
    <property type="entry name" value="F-BOX_WD REPEAT-CONTAINING PROTEIN 7"/>
    <property type="match status" value="1"/>
</dbReference>
<keyword evidence="3" id="KW-0833">Ubl conjugation pathway</keyword>
<dbReference type="GO" id="GO:0005737">
    <property type="term" value="C:cytoplasm"/>
    <property type="evidence" value="ECO:0007669"/>
    <property type="project" value="TreeGrafter"/>
</dbReference>
<dbReference type="Gene3D" id="2.130.10.10">
    <property type="entry name" value="YVTN repeat-like/Quinoprotein amine dehydrogenase"/>
    <property type="match status" value="1"/>
</dbReference>
<feature type="region of interest" description="Disordered" evidence="5">
    <location>
        <begin position="336"/>
        <end position="359"/>
    </location>
</feature>
<evidence type="ECO:0000256" key="1">
    <source>
        <dbReference type="ARBA" id="ARBA00022574"/>
    </source>
</evidence>
<feature type="compositionally biased region" description="Polar residues" evidence="5">
    <location>
        <begin position="235"/>
        <end position="253"/>
    </location>
</feature>
<evidence type="ECO:0000256" key="2">
    <source>
        <dbReference type="ARBA" id="ARBA00022737"/>
    </source>
</evidence>
<dbReference type="FunFam" id="1.20.1280.50:FF:000133">
    <property type="entry name" value="F-box and WD repeat domain-containing 7"/>
    <property type="match status" value="1"/>
</dbReference>